<dbReference type="Gene3D" id="3.40.50.2300">
    <property type="match status" value="2"/>
</dbReference>
<evidence type="ECO:0000313" key="5">
    <source>
        <dbReference type="EMBL" id="GAA4889369.1"/>
    </source>
</evidence>
<dbReference type="InterPro" id="IPR010982">
    <property type="entry name" value="Lambda_DNA-bd_dom_sf"/>
</dbReference>
<sequence>MRRATLTDVADAAQVSLKTASRVINGVATVHPELRDRVLEAASMLAYRPHRGAATMRSGTSDMVGMVIRDMANIFYSRVAAGAADVAGEQECLVITCSSEGVADQEAKLLEAVFAQRPRGLLITPTATPQPLILAEMALGCAVVAIDEPLVGLDVDSVSFDNYGASREALGAALELGRNRFAILSDTDRLATMPPRIQGAKDALAERGLGVLPEMEIRTAHTDEQAHEAIVGLLSLAEPPDAVFCANNISALAAASEVRARGLDVAIVAFDNFPLSHTLPQPVVLVEHDDREMGRAAARLLFERLTDPGRETHHLTMRTQVRRY</sequence>
<dbReference type="CDD" id="cd01392">
    <property type="entry name" value="HTH_LacI"/>
    <property type="match status" value="1"/>
</dbReference>
<dbReference type="CDD" id="cd06267">
    <property type="entry name" value="PBP1_LacI_sugar_binding-like"/>
    <property type="match status" value="1"/>
</dbReference>
<dbReference type="Pfam" id="PF00532">
    <property type="entry name" value="Peripla_BP_1"/>
    <property type="match status" value="1"/>
</dbReference>
<organism evidence="5 6">
    <name type="scientific">Tessaracoccus lubricantis</name>
    <dbReference type="NCBI Taxonomy" id="545543"/>
    <lineage>
        <taxon>Bacteria</taxon>
        <taxon>Bacillati</taxon>
        <taxon>Actinomycetota</taxon>
        <taxon>Actinomycetes</taxon>
        <taxon>Propionibacteriales</taxon>
        <taxon>Propionibacteriaceae</taxon>
        <taxon>Tessaracoccus</taxon>
    </lineage>
</organism>
<dbReference type="GO" id="GO:0003677">
    <property type="term" value="F:DNA binding"/>
    <property type="evidence" value="ECO:0007669"/>
    <property type="project" value="UniProtKB-KW"/>
</dbReference>
<evidence type="ECO:0000313" key="6">
    <source>
        <dbReference type="Proteomes" id="UP001501521"/>
    </source>
</evidence>
<dbReference type="PANTHER" id="PTHR30146:SF109">
    <property type="entry name" value="HTH-TYPE TRANSCRIPTIONAL REGULATOR GALS"/>
    <property type="match status" value="1"/>
</dbReference>
<keyword evidence="6" id="KW-1185">Reference proteome</keyword>
<dbReference type="Pfam" id="PF00356">
    <property type="entry name" value="LacI"/>
    <property type="match status" value="1"/>
</dbReference>
<dbReference type="InterPro" id="IPR028082">
    <property type="entry name" value="Peripla_BP_I"/>
</dbReference>
<reference evidence="6" key="1">
    <citation type="journal article" date="2019" name="Int. J. Syst. Evol. Microbiol.">
        <title>The Global Catalogue of Microorganisms (GCM) 10K type strain sequencing project: providing services to taxonomists for standard genome sequencing and annotation.</title>
        <authorList>
            <consortium name="The Broad Institute Genomics Platform"/>
            <consortium name="The Broad Institute Genome Sequencing Center for Infectious Disease"/>
            <person name="Wu L."/>
            <person name="Ma J."/>
        </authorList>
    </citation>
    <scope>NUCLEOTIDE SEQUENCE [LARGE SCALE GENOMIC DNA]</scope>
    <source>
        <strain evidence="6">JCM 19125</strain>
    </source>
</reference>
<dbReference type="PANTHER" id="PTHR30146">
    <property type="entry name" value="LACI-RELATED TRANSCRIPTIONAL REPRESSOR"/>
    <property type="match status" value="1"/>
</dbReference>
<keyword evidence="1" id="KW-0805">Transcription regulation</keyword>
<evidence type="ECO:0000256" key="1">
    <source>
        <dbReference type="ARBA" id="ARBA00023015"/>
    </source>
</evidence>
<dbReference type="PROSITE" id="PS50932">
    <property type="entry name" value="HTH_LACI_2"/>
    <property type="match status" value="1"/>
</dbReference>
<dbReference type="InterPro" id="IPR000843">
    <property type="entry name" value="HTH_LacI"/>
</dbReference>
<name>A0ABP9EZG3_9ACTN</name>
<proteinExistence type="predicted"/>
<keyword evidence="3" id="KW-0804">Transcription</keyword>
<dbReference type="Proteomes" id="UP001501521">
    <property type="component" value="Unassembled WGS sequence"/>
</dbReference>
<dbReference type="Gene3D" id="1.10.260.40">
    <property type="entry name" value="lambda repressor-like DNA-binding domains"/>
    <property type="match status" value="1"/>
</dbReference>
<evidence type="ECO:0000259" key="4">
    <source>
        <dbReference type="PROSITE" id="PS50932"/>
    </source>
</evidence>
<protein>
    <submittedName>
        <fullName evidence="5">LacI family DNA-binding transcriptional regulator</fullName>
    </submittedName>
</protein>
<accession>A0ABP9EZG3</accession>
<dbReference type="EMBL" id="BAABLV010000005">
    <property type="protein sequence ID" value="GAA4889369.1"/>
    <property type="molecule type" value="Genomic_DNA"/>
</dbReference>
<keyword evidence="2 5" id="KW-0238">DNA-binding</keyword>
<dbReference type="SUPFAM" id="SSF53822">
    <property type="entry name" value="Periplasmic binding protein-like I"/>
    <property type="match status" value="1"/>
</dbReference>
<dbReference type="SMART" id="SM00354">
    <property type="entry name" value="HTH_LACI"/>
    <property type="match status" value="1"/>
</dbReference>
<dbReference type="PROSITE" id="PS00356">
    <property type="entry name" value="HTH_LACI_1"/>
    <property type="match status" value="1"/>
</dbReference>
<gene>
    <name evidence="5" type="ORF">GCM10025789_02210</name>
</gene>
<evidence type="ECO:0000256" key="3">
    <source>
        <dbReference type="ARBA" id="ARBA00023163"/>
    </source>
</evidence>
<feature type="domain" description="HTH lacI-type" evidence="4">
    <location>
        <begin position="4"/>
        <end position="58"/>
    </location>
</feature>
<dbReference type="InterPro" id="IPR001761">
    <property type="entry name" value="Peripla_BP/Lac1_sug-bd_dom"/>
</dbReference>
<dbReference type="SUPFAM" id="SSF47413">
    <property type="entry name" value="lambda repressor-like DNA-binding domains"/>
    <property type="match status" value="1"/>
</dbReference>
<comment type="caution">
    <text evidence="5">The sequence shown here is derived from an EMBL/GenBank/DDBJ whole genome shotgun (WGS) entry which is preliminary data.</text>
</comment>
<evidence type="ECO:0000256" key="2">
    <source>
        <dbReference type="ARBA" id="ARBA00023125"/>
    </source>
</evidence>